<proteinExistence type="predicted"/>
<dbReference type="Proteomes" id="UP000076532">
    <property type="component" value="Unassembled WGS sequence"/>
</dbReference>
<name>A0A165WTM8_9AGAM</name>
<accession>A0A165WTM8</accession>
<feature type="non-terminal residue" evidence="1">
    <location>
        <position position="191"/>
    </location>
</feature>
<evidence type="ECO:0000313" key="1">
    <source>
        <dbReference type="EMBL" id="KZP07904.1"/>
    </source>
</evidence>
<organism evidence="1 2">
    <name type="scientific">Athelia psychrophila</name>
    <dbReference type="NCBI Taxonomy" id="1759441"/>
    <lineage>
        <taxon>Eukaryota</taxon>
        <taxon>Fungi</taxon>
        <taxon>Dikarya</taxon>
        <taxon>Basidiomycota</taxon>
        <taxon>Agaricomycotina</taxon>
        <taxon>Agaricomycetes</taxon>
        <taxon>Agaricomycetidae</taxon>
        <taxon>Atheliales</taxon>
        <taxon>Atheliaceae</taxon>
        <taxon>Athelia</taxon>
    </lineage>
</organism>
<dbReference type="PANTHER" id="PTHR33096">
    <property type="entry name" value="CXC2 DOMAIN-CONTAINING PROTEIN"/>
    <property type="match status" value="1"/>
</dbReference>
<reference evidence="1 2" key="1">
    <citation type="journal article" date="2016" name="Mol. Biol. Evol.">
        <title>Comparative Genomics of Early-Diverging Mushroom-Forming Fungi Provides Insights into the Origins of Lignocellulose Decay Capabilities.</title>
        <authorList>
            <person name="Nagy L.G."/>
            <person name="Riley R."/>
            <person name="Tritt A."/>
            <person name="Adam C."/>
            <person name="Daum C."/>
            <person name="Floudas D."/>
            <person name="Sun H."/>
            <person name="Yadav J.S."/>
            <person name="Pangilinan J."/>
            <person name="Larsson K.H."/>
            <person name="Matsuura K."/>
            <person name="Barry K."/>
            <person name="Labutti K."/>
            <person name="Kuo R."/>
            <person name="Ohm R.A."/>
            <person name="Bhattacharya S.S."/>
            <person name="Shirouzu T."/>
            <person name="Yoshinaga Y."/>
            <person name="Martin F.M."/>
            <person name="Grigoriev I.V."/>
            <person name="Hibbett D.S."/>
        </authorList>
    </citation>
    <scope>NUCLEOTIDE SEQUENCE [LARGE SCALE GENOMIC DNA]</scope>
    <source>
        <strain evidence="1 2">CBS 109695</strain>
    </source>
</reference>
<keyword evidence="2" id="KW-1185">Reference proteome</keyword>
<dbReference type="OrthoDB" id="3364670at2759"/>
<evidence type="ECO:0000313" key="2">
    <source>
        <dbReference type="Proteomes" id="UP000076532"/>
    </source>
</evidence>
<feature type="non-terminal residue" evidence="1">
    <location>
        <position position="1"/>
    </location>
</feature>
<dbReference type="AlphaFoldDB" id="A0A165WTM8"/>
<dbReference type="STRING" id="436010.A0A165WTM8"/>
<dbReference type="PANTHER" id="PTHR33096:SF1">
    <property type="entry name" value="CXC1-LIKE CYSTEINE CLUSTER ASSOCIATED WITH KDZ TRANSPOSASES DOMAIN-CONTAINING PROTEIN"/>
    <property type="match status" value="1"/>
</dbReference>
<protein>
    <submittedName>
        <fullName evidence="1">Uncharacterized protein</fullName>
    </submittedName>
</protein>
<sequence>RPSEYLRRRCRLCFGGAVAHDDTFVADYIACVDACFTQKRAKNYSARDPDHRDTHRSHHDSQWLTEAELKEMEDEAESICIHRPPKPKKSADNDSMEPGMSLPTSVLDDCGNSFIAADEKREKASTQFFADTGLMALLCRHDHCLFAVNMTHKGERQHYVLALIKKFFQHVPAKATLGLLYNIACQLKRSM</sequence>
<dbReference type="InterPro" id="IPR040521">
    <property type="entry name" value="KDZ"/>
</dbReference>
<dbReference type="EMBL" id="KV417736">
    <property type="protein sequence ID" value="KZP07904.1"/>
    <property type="molecule type" value="Genomic_DNA"/>
</dbReference>
<gene>
    <name evidence="1" type="ORF">FIBSPDRAFT_679190</name>
</gene>
<dbReference type="Pfam" id="PF18758">
    <property type="entry name" value="KDZ"/>
    <property type="match status" value="1"/>
</dbReference>